<sequence>MAVIQSVHAALEGKIDTVLMGVELKRADIRNLGARVKEAKGSLMTLKDDSGTLKEQVRVLKATTDMFWVKLEDFKRCSRRNNVCMLSVPEKSEGPTVALFVEDLILKQLQLPPKIFVCGNSSLHPGTPPRPMIA</sequence>
<comment type="caution">
    <text evidence="1">The sequence shown here is derived from an EMBL/GenBank/DDBJ whole genome shotgun (WGS) entry which is preliminary data.</text>
</comment>
<name>A0AAV7U028_PLEWA</name>
<evidence type="ECO:0000313" key="1">
    <source>
        <dbReference type="EMBL" id="KAJ1181754.1"/>
    </source>
</evidence>
<gene>
    <name evidence="1" type="ORF">NDU88_006954</name>
</gene>
<keyword evidence="2" id="KW-1185">Reference proteome</keyword>
<reference evidence="1" key="1">
    <citation type="journal article" date="2022" name="bioRxiv">
        <title>Sequencing and chromosome-scale assembly of the giantPleurodeles waltlgenome.</title>
        <authorList>
            <person name="Brown T."/>
            <person name="Elewa A."/>
            <person name="Iarovenko S."/>
            <person name="Subramanian E."/>
            <person name="Araus A.J."/>
            <person name="Petzold A."/>
            <person name="Susuki M."/>
            <person name="Suzuki K.-i.T."/>
            <person name="Hayashi T."/>
            <person name="Toyoda A."/>
            <person name="Oliveira C."/>
            <person name="Osipova E."/>
            <person name="Leigh N.D."/>
            <person name="Simon A."/>
            <person name="Yun M.H."/>
        </authorList>
    </citation>
    <scope>NUCLEOTIDE SEQUENCE</scope>
    <source>
        <strain evidence="1">20211129_DDA</strain>
        <tissue evidence="1">Liver</tissue>
    </source>
</reference>
<dbReference type="AlphaFoldDB" id="A0AAV7U028"/>
<proteinExistence type="predicted"/>
<evidence type="ECO:0000313" key="2">
    <source>
        <dbReference type="Proteomes" id="UP001066276"/>
    </source>
</evidence>
<dbReference type="EMBL" id="JANPWB010000006">
    <property type="protein sequence ID" value="KAJ1181754.1"/>
    <property type="molecule type" value="Genomic_DNA"/>
</dbReference>
<organism evidence="1 2">
    <name type="scientific">Pleurodeles waltl</name>
    <name type="common">Iberian ribbed newt</name>
    <dbReference type="NCBI Taxonomy" id="8319"/>
    <lineage>
        <taxon>Eukaryota</taxon>
        <taxon>Metazoa</taxon>
        <taxon>Chordata</taxon>
        <taxon>Craniata</taxon>
        <taxon>Vertebrata</taxon>
        <taxon>Euteleostomi</taxon>
        <taxon>Amphibia</taxon>
        <taxon>Batrachia</taxon>
        <taxon>Caudata</taxon>
        <taxon>Salamandroidea</taxon>
        <taxon>Salamandridae</taxon>
        <taxon>Pleurodelinae</taxon>
        <taxon>Pleurodeles</taxon>
    </lineage>
</organism>
<accession>A0AAV7U028</accession>
<dbReference type="Proteomes" id="UP001066276">
    <property type="component" value="Chromosome 3_2"/>
</dbReference>
<protein>
    <submittedName>
        <fullName evidence="1">Uncharacterized protein</fullName>
    </submittedName>
</protein>